<dbReference type="PANTHER" id="PTHR10242">
    <property type="entry name" value="8-OXOGUANINE DNA GLYCOSYLASE"/>
    <property type="match status" value="1"/>
</dbReference>
<protein>
    <recommendedName>
        <fullName evidence="2">DNA-(apurinic or apyrimidinic site) lyase</fullName>
        <ecNumber evidence="2">4.2.99.18</ecNumber>
    </recommendedName>
</protein>
<evidence type="ECO:0000256" key="2">
    <source>
        <dbReference type="ARBA" id="ARBA00012720"/>
    </source>
</evidence>
<dbReference type="SUPFAM" id="SSF55945">
    <property type="entry name" value="TATA-box binding protein-like"/>
    <property type="match status" value="1"/>
</dbReference>
<dbReference type="CDD" id="cd00056">
    <property type="entry name" value="ENDO3c"/>
    <property type="match status" value="1"/>
</dbReference>
<keyword evidence="3" id="KW-0227">DNA damage</keyword>
<evidence type="ECO:0000256" key="4">
    <source>
        <dbReference type="ARBA" id="ARBA00022801"/>
    </source>
</evidence>
<dbReference type="Gene3D" id="1.10.340.30">
    <property type="entry name" value="Hypothetical protein, domain 2"/>
    <property type="match status" value="1"/>
</dbReference>
<dbReference type="InterPro" id="IPR012904">
    <property type="entry name" value="OGG_N"/>
</dbReference>
<dbReference type="EC" id="4.2.99.18" evidence="2"/>
<dbReference type="Pfam" id="PF07934">
    <property type="entry name" value="OGG_N"/>
    <property type="match status" value="1"/>
</dbReference>
<feature type="domain" description="HhH-GPD" evidence="10">
    <location>
        <begin position="119"/>
        <end position="273"/>
    </location>
</feature>
<sequence>MSVVRELTEAYLLPESELDVVKTFECGQCFRWRPGEDGIYRGIASGRAARVYPRDGAVYIEAAEEDLPFWRDYFDLGTDYNAARESVEVCDYIRECAVYGAGIRILRQDKWEALCSFIISQCNNIPRIRGIVERLCELFGEEVDAPWGRAYAFPGPEVLAPLSEADLAPLRSGYRAKYIIEAARAAASGALDLEAVAEMPRAEDCRAALKRLPGVGDKVANCAVLFGLHRMDAFPIDVWVKKALREHMPPDFDPASLGEYAGLAQQYMFFRERERDKIG</sequence>
<dbReference type="InterPro" id="IPR003265">
    <property type="entry name" value="HhH-GPD_domain"/>
</dbReference>
<keyword evidence="6" id="KW-0456">Lyase</keyword>
<evidence type="ECO:0000313" key="12">
    <source>
        <dbReference type="Proteomes" id="UP000824262"/>
    </source>
</evidence>
<dbReference type="InterPro" id="IPR011257">
    <property type="entry name" value="DNA_glycosylase"/>
</dbReference>
<dbReference type="Gene3D" id="1.10.1670.10">
    <property type="entry name" value="Helix-hairpin-Helix base-excision DNA repair enzymes (C-terminal)"/>
    <property type="match status" value="1"/>
</dbReference>
<name>A0A9D0ZD30_9FIRM</name>
<accession>A0A9D0ZD30</accession>
<reference evidence="11" key="1">
    <citation type="submission" date="2020-10" db="EMBL/GenBank/DDBJ databases">
        <authorList>
            <person name="Gilroy R."/>
        </authorList>
    </citation>
    <scope>NUCLEOTIDE SEQUENCE</scope>
    <source>
        <strain evidence="11">ChiBcolR7-354</strain>
    </source>
</reference>
<dbReference type="GO" id="GO:0006289">
    <property type="term" value="P:nucleotide-excision repair"/>
    <property type="evidence" value="ECO:0007669"/>
    <property type="project" value="InterPro"/>
</dbReference>
<dbReference type="InterPro" id="IPR023170">
    <property type="entry name" value="HhH_base_excis_C"/>
</dbReference>
<evidence type="ECO:0000313" key="11">
    <source>
        <dbReference type="EMBL" id="HIQ78238.1"/>
    </source>
</evidence>
<dbReference type="InterPro" id="IPR052054">
    <property type="entry name" value="Oxidative_DNA_repair_enzyme"/>
</dbReference>
<evidence type="ECO:0000256" key="9">
    <source>
        <dbReference type="ARBA" id="ARBA00044632"/>
    </source>
</evidence>
<gene>
    <name evidence="11" type="ORF">IAB77_03150</name>
</gene>
<organism evidence="11 12">
    <name type="scientific">Candidatus Scatomorpha intestinavium</name>
    <dbReference type="NCBI Taxonomy" id="2840922"/>
    <lineage>
        <taxon>Bacteria</taxon>
        <taxon>Bacillati</taxon>
        <taxon>Bacillota</taxon>
        <taxon>Clostridia</taxon>
        <taxon>Eubacteriales</taxon>
        <taxon>Candidatus Scatomorpha</taxon>
    </lineage>
</organism>
<evidence type="ECO:0000256" key="3">
    <source>
        <dbReference type="ARBA" id="ARBA00022763"/>
    </source>
</evidence>
<keyword evidence="5" id="KW-0234">DNA repair</keyword>
<dbReference type="SUPFAM" id="SSF48150">
    <property type="entry name" value="DNA-glycosylase"/>
    <property type="match status" value="1"/>
</dbReference>
<proteinExistence type="inferred from homology"/>
<dbReference type="SMART" id="SM00478">
    <property type="entry name" value="ENDO3c"/>
    <property type="match status" value="1"/>
</dbReference>
<dbReference type="GO" id="GO:0003684">
    <property type="term" value="F:damaged DNA binding"/>
    <property type="evidence" value="ECO:0007669"/>
    <property type="project" value="InterPro"/>
</dbReference>
<dbReference type="EMBL" id="DVGA01000034">
    <property type="protein sequence ID" value="HIQ78238.1"/>
    <property type="molecule type" value="Genomic_DNA"/>
</dbReference>
<dbReference type="Pfam" id="PF00730">
    <property type="entry name" value="HhH-GPD"/>
    <property type="match status" value="1"/>
</dbReference>
<comment type="caution">
    <text evidence="11">The sequence shown here is derived from an EMBL/GenBank/DDBJ whole genome shotgun (WGS) entry which is preliminary data.</text>
</comment>
<evidence type="ECO:0000256" key="8">
    <source>
        <dbReference type="ARBA" id="ARBA00023295"/>
    </source>
</evidence>
<keyword evidence="7" id="KW-0511">Multifunctional enzyme</keyword>
<dbReference type="GO" id="GO:0140078">
    <property type="term" value="F:class I DNA-(apurinic or apyrimidinic site) endonuclease activity"/>
    <property type="evidence" value="ECO:0007669"/>
    <property type="project" value="UniProtKB-EC"/>
</dbReference>
<comment type="catalytic activity">
    <reaction evidence="9">
        <text>2'-deoxyribonucleotide-(2'-deoxyribose 5'-phosphate)-2'-deoxyribonucleotide-DNA = a 3'-end 2'-deoxyribonucleotide-(2,3-dehydro-2,3-deoxyribose 5'-phosphate)-DNA + a 5'-end 5'-phospho-2'-deoxyribonucleoside-DNA + H(+)</text>
        <dbReference type="Rhea" id="RHEA:66592"/>
        <dbReference type="Rhea" id="RHEA-COMP:13180"/>
        <dbReference type="Rhea" id="RHEA-COMP:16897"/>
        <dbReference type="Rhea" id="RHEA-COMP:17067"/>
        <dbReference type="ChEBI" id="CHEBI:15378"/>
        <dbReference type="ChEBI" id="CHEBI:136412"/>
        <dbReference type="ChEBI" id="CHEBI:157695"/>
        <dbReference type="ChEBI" id="CHEBI:167181"/>
        <dbReference type="EC" id="4.2.99.18"/>
    </reaction>
</comment>
<evidence type="ECO:0000256" key="6">
    <source>
        <dbReference type="ARBA" id="ARBA00023239"/>
    </source>
</evidence>
<comment type="similarity">
    <text evidence="1">Belongs to the type-1 OGG1 family.</text>
</comment>
<dbReference type="AlphaFoldDB" id="A0A9D0ZD30"/>
<keyword evidence="8" id="KW-0326">Glycosidase</keyword>
<dbReference type="GO" id="GO:0008534">
    <property type="term" value="F:oxidized purine nucleobase lesion DNA N-glycosylase activity"/>
    <property type="evidence" value="ECO:0007669"/>
    <property type="project" value="InterPro"/>
</dbReference>
<evidence type="ECO:0000256" key="7">
    <source>
        <dbReference type="ARBA" id="ARBA00023268"/>
    </source>
</evidence>
<dbReference type="Gene3D" id="3.30.310.260">
    <property type="match status" value="1"/>
</dbReference>
<reference evidence="11" key="2">
    <citation type="journal article" date="2021" name="PeerJ">
        <title>Extensive microbial diversity within the chicken gut microbiome revealed by metagenomics and culture.</title>
        <authorList>
            <person name="Gilroy R."/>
            <person name="Ravi A."/>
            <person name="Getino M."/>
            <person name="Pursley I."/>
            <person name="Horton D.L."/>
            <person name="Alikhan N.F."/>
            <person name="Baker D."/>
            <person name="Gharbi K."/>
            <person name="Hall N."/>
            <person name="Watson M."/>
            <person name="Adriaenssens E.M."/>
            <person name="Foster-Nyarko E."/>
            <person name="Jarju S."/>
            <person name="Secka A."/>
            <person name="Antonio M."/>
            <person name="Oren A."/>
            <person name="Chaudhuri R.R."/>
            <person name="La Ragione R."/>
            <person name="Hildebrand F."/>
            <person name="Pallen M.J."/>
        </authorList>
    </citation>
    <scope>NUCLEOTIDE SEQUENCE</scope>
    <source>
        <strain evidence="11">ChiBcolR7-354</strain>
    </source>
</reference>
<dbReference type="PANTHER" id="PTHR10242:SF2">
    <property type="entry name" value="N-GLYCOSYLASE_DNA LYASE"/>
    <property type="match status" value="1"/>
</dbReference>
<evidence type="ECO:0000256" key="5">
    <source>
        <dbReference type="ARBA" id="ARBA00023204"/>
    </source>
</evidence>
<evidence type="ECO:0000259" key="10">
    <source>
        <dbReference type="SMART" id="SM00478"/>
    </source>
</evidence>
<dbReference type="GO" id="GO:0006284">
    <property type="term" value="P:base-excision repair"/>
    <property type="evidence" value="ECO:0007669"/>
    <property type="project" value="InterPro"/>
</dbReference>
<keyword evidence="4" id="KW-0378">Hydrolase</keyword>
<evidence type="ECO:0000256" key="1">
    <source>
        <dbReference type="ARBA" id="ARBA00010679"/>
    </source>
</evidence>
<dbReference type="Proteomes" id="UP000824262">
    <property type="component" value="Unassembled WGS sequence"/>
</dbReference>